<dbReference type="CDD" id="cd07812">
    <property type="entry name" value="SRPBCC"/>
    <property type="match status" value="1"/>
</dbReference>
<dbReference type="EMBL" id="JAGTJJ010000016">
    <property type="protein sequence ID" value="MDC3983787.1"/>
    <property type="molecule type" value="Genomic_DNA"/>
</dbReference>
<evidence type="ECO:0000313" key="2">
    <source>
        <dbReference type="EMBL" id="MDC3983787.1"/>
    </source>
</evidence>
<evidence type="ECO:0000313" key="3">
    <source>
        <dbReference type="Proteomes" id="UP001151081"/>
    </source>
</evidence>
<dbReference type="RefSeq" id="WP_272425537.1">
    <property type="nucleotide sequence ID" value="NZ_JAGTJJ010000016.1"/>
</dbReference>
<organism evidence="2 3">
    <name type="scientific">Polyangium jinanense</name>
    <dbReference type="NCBI Taxonomy" id="2829994"/>
    <lineage>
        <taxon>Bacteria</taxon>
        <taxon>Pseudomonadati</taxon>
        <taxon>Myxococcota</taxon>
        <taxon>Polyangia</taxon>
        <taxon>Polyangiales</taxon>
        <taxon>Polyangiaceae</taxon>
        <taxon>Polyangium</taxon>
    </lineage>
</organism>
<dbReference type="Pfam" id="PF10604">
    <property type="entry name" value="Polyketide_cyc2"/>
    <property type="match status" value="1"/>
</dbReference>
<reference evidence="2 3" key="1">
    <citation type="submission" date="2021-04" db="EMBL/GenBank/DDBJ databases">
        <title>Genome analysis of Polyangium sp.</title>
        <authorList>
            <person name="Li Y."/>
            <person name="Wang J."/>
        </authorList>
    </citation>
    <scope>NUCLEOTIDE SEQUENCE [LARGE SCALE GENOMIC DNA]</scope>
    <source>
        <strain evidence="2 3">SDU14</strain>
    </source>
</reference>
<protein>
    <submittedName>
        <fullName evidence="2">SRPBCC family protein</fullName>
    </submittedName>
</protein>
<comment type="caution">
    <text evidence="2">The sequence shown here is derived from an EMBL/GenBank/DDBJ whole genome shotgun (WGS) entry which is preliminary data.</text>
</comment>
<proteinExistence type="predicted"/>
<keyword evidence="1" id="KW-0732">Signal</keyword>
<name>A0A9X3X3W3_9BACT</name>
<evidence type="ECO:0000256" key="1">
    <source>
        <dbReference type="SAM" id="SignalP"/>
    </source>
</evidence>
<accession>A0A9X3X3W3</accession>
<feature type="signal peptide" evidence="1">
    <location>
        <begin position="1"/>
        <end position="25"/>
    </location>
</feature>
<dbReference type="Proteomes" id="UP001151081">
    <property type="component" value="Unassembled WGS sequence"/>
</dbReference>
<dbReference type="Gene3D" id="3.30.530.20">
    <property type="match status" value="1"/>
</dbReference>
<dbReference type="InterPro" id="IPR019587">
    <property type="entry name" value="Polyketide_cyclase/dehydratase"/>
</dbReference>
<sequence>MARRFLALFAVLGALVLAWPGQAHAGALTADEKTRLARGEVVKRTFDVELPEGDFIGGLGYVLIAAPPADVMAVLLDPGSYRYIFPLTQEARLVSRKGDDFFLTFRQGGAKVSGEYTVRARRETPSLVRFWMDPTRPHDIGDCWGFFRVDPADDGKTLLTYGALLHLEFGVIKLLFEEKIRSYALQTPELLRRYVEDRRGPLP</sequence>
<feature type="chain" id="PRO_5040767560" evidence="1">
    <location>
        <begin position="26"/>
        <end position="203"/>
    </location>
</feature>
<keyword evidence="3" id="KW-1185">Reference proteome</keyword>
<dbReference type="InterPro" id="IPR023393">
    <property type="entry name" value="START-like_dom_sf"/>
</dbReference>
<gene>
    <name evidence="2" type="ORF">KEG57_24980</name>
</gene>
<dbReference type="AlphaFoldDB" id="A0A9X3X3W3"/>
<dbReference type="SUPFAM" id="SSF55961">
    <property type="entry name" value="Bet v1-like"/>
    <property type="match status" value="1"/>
</dbReference>